<keyword evidence="3" id="KW-1185">Reference proteome</keyword>
<evidence type="ECO:0000313" key="2">
    <source>
        <dbReference type="EMBL" id="CEL58417.1"/>
    </source>
</evidence>
<feature type="region of interest" description="Disordered" evidence="1">
    <location>
        <begin position="67"/>
        <end position="93"/>
    </location>
</feature>
<proteinExistence type="predicted"/>
<feature type="compositionally biased region" description="Basic and acidic residues" evidence="1">
    <location>
        <begin position="69"/>
        <end position="81"/>
    </location>
</feature>
<evidence type="ECO:0000313" key="3">
    <source>
        <dbReference type="Proteomes" id="UP000059188"/>
    </source>
</evidence>
<protein>
    <submittedName>
        <fullName evidence="2">Uncharacterized protein</fullName>
    </submittedName>
</protein>
<gene>
    <name evidence="2" type="ORF">RSOLAG1IB_08524</name>
</gene>
<name>A0A0B7FQI7_THACB</name>
<dbReference type="Proteomes" id="UP000059188">
    <property type="component" value="Unassembled WGS sequence"/>
</dbReference>
<accession>A0A0B7FQI7</accession>
<organism evidence="2 3">
    <name type="scientific">Thanatephorus cucumeris (strain AG1-IB / isolate 7/3/14)</name>
    <name type="common">Lettuce bottom rot fungus</name>
    <name type="synonym">Rhizoctonia solani</name>
    <dbReference type="NCBI Taxonomy" id="1108050"/>
    <lineage>
        <taxon>Eukaryota</taxon>
        <taxon>Fungi</taxon>
        <taxon>Dikarya</taxon>
        <taxon>Basidiomycota</taxon>
        <taxon>Agaricomycotina</taxon>
        <taxon>Agaricomycetes</taxon>
        <taxon>Cantharellales</taxon>
        <taxon>Ceratobasidiaceae</taxon>
        <taxon>Rhizoctonia</taxon>
        <taxon>Rhizoctonia solani AG-1</taxon>
    </lineage>
</organism>
<dbReference type="EMBL" id="LN679129">
    <property type="protein sequence ID" value="CEL58417.1"/>
    <property type="molecule type" value="Genomic_DNA"/>
</dbReference>
<sequence>MDYVQHRLSFYITSKVTFDGTVELLHLTLERDGKTVQSCDLKPSRYYWQTPAISRINKRTTCIHTITSDSRRTRNKNENKVKSQVRSLSVAER</sequence>
<evidence type="ECO:0000256" key="1">
    <source>
        <dbReference type="SAM" id="MobiDB-lite"/>
    </source>
</evidence>
<reference evidence="2 3" key="1">
    <citation type="submission" date="2014-11" db="EMBL/GenBank/DDBJ databases">
        <authorList>
            <person name="Wibberg Daniel"/>
        </authorList>
    </citation>
    <scope>NUCLEOTIDE SEQUENCE [LARGE SCALE GENOMIC DNA]</scope>
    <source>
        <strain evidence="2">Rhizoctonia solani AG1-IB 7/3/14</strain>
    </source>
</reference>
<dbReference type="AlphaFoldDB" id="A0A0B7FQI7"/>